<sequence length="429" mass="46977">MSSNKSQNHTAPEIAQKDEQPTTTTTTTTANQNKENQPCLLSRIQNSASTLVQETLTRPSGATLPSDLAHVLNSGNKGSSSYTPSGSSGQTWSSADPRGSRLSPGAQDGYASGMSNGFRSTHLYVSDGTDQEIDSFQNAGFFNTVDDLLIATDEGEAKGKGKSREPPISNDWHHEYGQGMTLDINDEYESTHFNAYELAWINASRLGTVYRSTTSTPSKRLSQSSEINPVLNTTAQTQMEDGNDGAEVVALLSNPSFQPGLVTWAHNENQGGMVDGLEPVFDLNDDPFDTEGFPLAIGLSPAEMQMIDMFRRQQPQHQQDQETHEKEDRNKRITANSLVPDIDSILSTAATNKHEALREAVITNLVGAEEWLHVDQQYNEDVWGYLKPAVEAAAAELQQKEENPVKEGVDGDGPAVKRLRMILRHMARL</sequence>
<protein>
    <submittedName>
        <fullName evidence="2">Uncharacterized protein</fullName>
    </submittedName>
</protein>
<reference evidence="2" key="1">
    <citation type="journal article" date="2014" name="PLoS Genet.">
        <title>Signature Gene Expression Reveals Novel Clues to the Molecular Mechanisms of Dimorphic Transition in Penicillium marneffei.</title>
        <authorList>
            <person name="Yang E."/>
            <person name="Wang G."/>
            <person name="Cai J."/>
            <person name="Woo P.C."/>
            <person name="Lau S.K."/>
            <person name="Yuen K.-Y."/>
            <person name="Chow W.-N."/>
            <person name="Lin X."/>
        </authorList>
    </citation>
    <scope>NUCLEOTIDE SEQUENCE [LARGE SCALE GENOMIC DNA]</scope>
    <source>
        <strain evidence="2">PM1</strain>
    </source>
</reference>
<organism evidence="2">
    <name type="scientific">Talaromyces marneffei PM1</name>
    <dbReference type="NCBI Taxonomy" id="1077442"/>
    <lineage>
        <taxon>Eukaryota</taxon>
        <taxon>Fungi</taxon>
        <taxon>Dikarya</taxon>
        <taxon>Ascomycota</taxon>
        <taxon>Pezizomycotina</taxon>
        <taxon>Eurotiomycetes</taxon>
        <taxon>Eurotiomycetidae</taxon>
        <taxon>Eurotiales</taxon>
        <taxon>Trichocomaceae</taxon>
        <taxon>Talaromyces</taxon>
        <taxon>Talaromyces sect. Talaromyces</taxon>
    </lineage>
</organism>
<dbReference type="AlphaFoldDB" id="A0A093VL36"/>
<comment type="caution">
    <text evidence="2">The sequence shown here is derived from an EMBL/GenBank/DDBJ whole genome shotgun (WGS) entry which is preliminary data.</text>
</comment>
<name>A0A093VL36_TALMA</name>
<feature type="region of interest" description="Disordered" evidence="1">
    <location>
        <begin position="154"/>
        <end position="173"/>
    </location>
</feature>
<feature type="compositionally biased region" description="Polar residues" evidence="1">
    <location>
        <begin position="1"/>
        <end position="10"/>
    </location>
</feature>
<feature type="compositionally biased region" description="Polar residues" evidence="1">
    <location>
        <begin position="43"/>
        <end position="60"/>
    </location>
</feature>
<accession>A0A093VL36</accession>
<feature type="region of interest" description="Disordered" evidence="1">
    <location>
        <begin position="312"/>
        <end position="335"/>
    </location>
</feature>
<feature type="compositionally biased region" description="Basic and acidic residues" evidence="1">
    <location>
        <begin position="155"/>
        <end position="173"/>
    </location>
</feature>
<feature type="region of interest" description="Disordered" evidence="1">
    <location>
        <begin position="1"/>
        <end position="114"/>
    </location>
</feature>
<dbReference type="eggNOG" id="ENOG502T2AW">
    <property type="taxonomic scope" value="Eukaryota"/>
</dbReference>
<evidence type="ECO:0000256" key="1">
    <source>
        <dbReference type="SAM" id="MobiDB-lite"/>
    </source>
</evidence>
<feature type="compositionally biased region" description="Low complexity" evidence="1">
    <location>
        <begin position="78"/>
        <end position="89"/>
    </location>
</feature>
<evidence type="ECO:0000313" key="2">
    <source>
        <dbReference type="EMBL" id="KFX52895.1"/>
    </source>
</evidence>
<gene>
    <name evidence="2" type="ORF">GQ26_0022860</name>
</gene>
<proteinExistence type="predicted"/>
<feature type="compositionally biased region" description="Basic and acidic residues" evidence="1">
    <location>
        <begin position="319"/>
        <end position="331"/>
    </location>
</feature>
<dbReference type="EMBL" id="JPOX01000002">
    <property type="protein sequence ID" value="KFX52895.1"/>
    <property type="molecule type" value="Genomic_DNA"/>
</dbReference>
<dbReference type="HOGENOM" id="CLU_041579_1_0_1"/>